<dbReference type="PANTHER" id="PTHR42715">
    <property type="entry name" value="BETA-GLUCOSIDASE"/>
    <property type="match status" value="1"/>
</dbReference>
<dbReference type="GO" id="GO:0004553">
    <property type="term" value="F:hydrolase activity, hydrolyzing O-glycosyl compounds"/>
    <property type="evidence" value="ECO:0007669"/>
    <property type="project" value="InterPro"/>
</dbReference>
<dbReference type="InterPro" id="IPR036881">
    <property type="entry name" value="Glyco_hydro_3_C_sf"/>
</dbReference>
<dbReference type="InterPro" id="IPR036962">
    <property type="entry name" value="Glyco_hydro_3_N_sf"/>
</dbReference>
<sequence>DDAQLRAQAVTAAADAEVAVVCIGLPATHESEGFDRTTLSIPEVQLALIEALAATGTPLVIVLSSGGVVDLSRIQPHAAALVYGGLLGQAGGSAVANLLIGAANFSAKLTETIPLRLEDSPSFPTFPGRDGISVYGESVFVGYRGFD</sequence>
<dbReference type="GO" id="GO:0005975">
    <property type="term" value="P:carbohydrate metabolic process"/>
    <property type="evidence" value="ECO:0007669"/>
    <property type="project" value="InterPro"/>
</dbReference>
<feature type="non-terminal residue" evidence="4">
    <location>
        <position position="1"/>
    </location>
</feature>
<name>A0A060C2I3_9NOCA</name>
<proteinExistence type="inferred from homology"/>
<evidence type="ECO:0000259" key="3">
    <source>
        <dbReference type="Pfam" id="PF01915"/>
    </source>
</evidence>
<dbReference type="PANTHER" id="PTHR42715:SF10">
    <property type="entry name" value="BETA-GLUCOSIDASE"/>
    <property type="match status" value="1"/>
</dbReference>
<dbReference type="EMBL" id="KF121860">
    <property type="protein sequence ID" value="AIA89152.1"/>
    <property type="molecule type" value="Genomic_DNA"/>
</dbReference>
<organism evidence="4">
    <name type="scientific">uncultured Rhodococcus sp</name>
    <dbReference type="NCBI Taxonomy" id="194249"/>
    <lineage>
        <taxon>Bacteria</taxon>
        <taxon>Bacillati</taxon>
        <taxon>Actinomycetota</taxon>
        <taxon>Actinomycetes</taxon>
        <taxon>Mycobacteriales</taxon>
        <taxon>Nocardiaceae</taxon>
        <taxon>Rhodococcus</taxon>
        <taxon>environmental samples</taxon>
    </lineage>
</organism>
<accession>A0A060C2I3</accession>
<dbReference type="InterPro" id="IPR002772">
    <property type="entry name" value="Glyco_hydro_3_C"/>
</dbReference>
<dbReference type="Gene3D" id="3.20.20.300">
    <property type="entry name" value="Glycoside hydrolase, family 3, N-terminal domain"/>
    <property type="match status" value="1"/>
</dbReference>
<dbReference type="AlphaFoldDB" id="A0A060C2I3"/>
<dbReference type="SUPFAM" id="SSF52279">
    <property type="entry name" value="Beta-D-glucan exohydrolase, C-terminal domain"/>
    <property type="match status" value="1"/>
</dbReference>
<evidence type="ECO:0000256" key="1">
    <source>
        <dbReference type="ARBA" id="ARBA00005336"/>
    </source>
</evidence>
<dbReference type="Gene3D" id="3.40.50.1700">
    <property type="entry name" value="Glycoside hydrolase family 3 C-terminal domain"/>
    <property type="match status" value="1"/>
</dbReference>
<feature type="non-terminal residue" evidence="4">
    <location>
        <position position="147"/>
    </location>
</feature>
<reference evidence="4" key="1">
    <citation type="journal article" date="2013" name="Environ. Microbiol.">
        <title>Seasonally variable intestinal metagenomes of the red palm weevil (Rhynchophorus ferrugineus).</title>
        <authorList>
            <person name="Jia S."/>
            <person name="Zhang X."/>
            <person name="Zhang G."/>
            <person name="Yin A."/>
            <person name="Zhang S."/>
            <person name="Li F."/>
            <person name="Wang L."/>
            <person name="Zhao D."/>
            <person name="Yun Q."/>
            <person name="Tala"/>
            <person name="Wang J."/>
            <person name="Sun G."/>
            <person name="Baabdullah M."/>
            <person name="Yu X."/>
            <person name="Hu S."/>
            <person name="Al-Mssallem I.S."/>
            <person name="Yu J."/>
        </authorList>
    </citation>
    <scope>NUCLEOTIDE SEQUENCE</scope>
</reference>
<keyword evidence="2" id="KW-0378">Hydrolase</keyword>
<dbReference type="Pfam" id="PF01915">
    <property type="entry name" value="Glyco_hydro_3_C"/>
    <property type="match status" value="1"/>
</dbReference>
<evidence type="ECO:0000256" key="2">
    <source>
        <dbReference type="ARBA" id="ARBA00022801"/>
    </source>
</evidence>
<dbReference type="InterPro" id="IPR050288">
    <property type="entry name" value="Cellulose_deg_GH3"/>
</dbReference>
<protein>
    <submittedName>
        <fullName evidence="4">Glyco_hydro_3_C</fullName>
    </submittedName>
</protein>
<comment type="similarity">
    <text evidence="1">Belongs to the glycosyl hydrolase 3 family.</text>
</comment>
<feature type="domain" description="Glycoside hydrolase family 3 C-terminal" evidence="3">
    <location>
        <begin position="6"/>
        <end position="143"/>
    </location>
</feature>
<evidence type="ECO:0000313" key="4">
    <source>
        <dbReference type="EMBL" id="AIA89152.1"/>
    </source>
</evidence>